<dbReference type="Gene3D" id="2.60.40.1890">
    <property type="entry name" value="PCu(A)C copper chaperone"/>
    <property type="match status" value="1"/>
</dbReference>
<dbReference type="RefSeq" id="WP_263845048.1">
    <property type="nucleotide sequence ID" value="NZ_JALIEB010000010.1"/>
</dbReference>
<dbReference type="SUPFAM" id="SSF110087">
    <property type="entry name" value="DR1885-like metal-binding protein"/>
    <property type="match status" value="1"/>
</dbReference>
<evidence type="ECO:0000313" key="2">
    <source>
        <dbReference type="EMBL" id="MCV3272726.1"/>
    </source>
</evidence>
<sequence>MRHVTLAAAAAVFALSTAAFAHDYKIGDLVIDHPMAFNTAPTAKAGGGYLTITNTGDTADRLIGVRADFPKVELHTTEEKDGIARMMHVEAIEIPAGATVALEPGGLHVMFMGLDGDGFDVGEKIPATLIFETAGELEVEFSIEERGAAEEHDHSGHSVSN</sequence>
<feature type="signal peptide" evidence="1">
    <location>
        <begin position="1"/>
        <end position="21"/>
    </location>
</feature>
<dbReference type="InterPro" id="IPR007410">
    <property type="entry name" value="LpqE-like"/>
</dbReference>
<dbReference type="InterPro" id="IPR058248">
    <property type="entry name" value="Lxx211020-like"/>
</dbReference>
<dbReference type="InterPro" id="IPR036182">
    <property type="entry name" value="PCuAC_sf"/>
</dbReference>
<name>A0ABT3BGM3_9RHOB</name>
<evidence type="ECO:0000313" key="3">
    <source>
        <dbReference type="Proteomes" id="UP001208690"/>
    </source>
</evidence>
<protein>
    <submittedName>
        <fullName evidence="2">Copper chaperone PCu(A)C</fullName>
    </submittedName>
</protein>
<dbReference type="PANTHER" id="PTHR36302:SF1">
    <property type="entry name" value="COPPER CHAPERONE PCU(A)C"/>
    <property type="match status" value="1"/>
</dbReference>
<evidence type="ECO:0000256" key="1">
    <source>
        <dbReference type="SAM" id="SignalP"/>
    </source>
</evidence>
<dbReference type="Pfam" id="PF04314">
    <property type="entry name" value="PCuAC"/>
    <property type="match status" value="1"/>
</dbReference>
<gene>
    <name evidence="2" type="ORF">MUB52_14930</name>
</gene>
<dbReference type="PANTHER" id="PTHR36302">
    <property type="entry name" value="BLR7088 PROTEIN"/>
    <property type="match status" value="1"/>
</dbReference>
<proteinExistence type="predicted"/>
<keyword evidence="1" id="KW-0732">Signal</keyword>
<dbReference type="EMBL" id="JALIEB010000010">
    <property type="protein sequence ID" value="MCV3272726.1"/>
    <property type="molecule type" value="Genomic_DNA"/>
</dbReference>
<organism evidence="2 3">
    <name type="scientific">Roseobacter sinensis</name>
    <dbReference type="NCBI Taxonomy" id="2931391"/>
    <lineage>
        <taxon>Bacteria</taxon>
        <taxon>Pseudomonadati</taxon>
        <taxon>Pseudomonadota</taxon>
        <taxon>Alphaproteobacteria</taxon>
        <taxon>Rhodobacterales</taxon>
        <taxon>Roseobacteraceae</taxon>
        <taxon>Roseobacter</taxon>
    </lineage>
</organism>
<dbReference type="Proteomes" id="UP001208690">
    <property type="component" value="Unassembled WGS sequence"/>
</dbReference>
<accession>A0ABT3BGM3</accession>
<comment type="caution">
    <text evidence="2">The sequence shown here is derived from an EMBL/GenBank/DDBJ whole genome shotgun (WGS) entry which is preliminary data.</text>
</comment>
<feature type="chain" id="PRO_5046585723" evidence="1">
    <location>
        <begin position="22"/>
        <end position="161"/>
    </location>
</feature>
<reference evidence="2 3" key="1">
    <citation type="submission" date="2022-04" db="EMBL/GenBank/DDBJ databases">
        <title>Roseobacter sp. WL0113 is a bacterium isolated from neritic sediment.</title>
        <authorList>
            <person name="Wang L."/>
            <person name="He W."/>
            <person name="Zhang D.-F."/>
        </authorList>
    </citation>
    <scope>NUCLEOTIDE SEQUENCE [LARGE SCALE GENOMIC DNA]</scope>
    <source>
        <strain evidence="2 3">WL0113</strain>
    </source>
</reference>
<keyword evidence="3" id="KW-1185">Reference proteome</keyword>